<comment type="caution">
    <text evidence="2">The sequence shown here is derived from an EMBL/GenBank/DDBJ whole genome shotgun (WGS) entry which is preliminary data.</text>
</comment>
<dbReference type="AlphaFoldDB" id="A0A0L6V1Z9"/>
<feature type="compositionally biased region" description="Low complexity" evidence="1">
    <location>
        <begin position="408"/>
        <end position="422"/>
    </location>
</feature>
<feature type="region of interest" description="Disordered" evidence="1">
    <location>
        <begin position="145"/>
        <end position="179"/>
    </location>
</feature>
<name>A0A0L6V1Z9_9BASI</name>
<keyword evidence="3" id="KW-1185">Reference proteome</keyword>
<feature type="compositionally biased region" description="Low complexity" evidence="1">
    <location>
        <begin position="284"/>
        <end position="306"/>
    </location>
</feature>
<dbReference type="Proteomes" id="UP000037035">
    <property type="component" value="Unassembled WGS sequence"/>
</dbReference>
<evidence type="ECO:0000313" key="2">
    <source>
        <dbReference type="EMBL" id="KNZ54517.1"/>
    </source>
</evidence>
<feature type="region of interest" description="Disordered" evidence="1">
    <location>
        <begin position="408"/>
        <end position="432"/>
    </location>
</feature>
<reference evidence="2 3" key="1">
    <citation type="submission" date="2015-08" db="EMBL/GenBank/DDBJ databases">
        <title>Next Generation Sequencing and Analysis of the Genome of Puccinia sorghi L Schw, the Causal Agent of Maize Common Rust.</title>
        <authorList>
            <person name="Rochi L."/>
            <person name="Burguener G."/>
            <person name="Darino M."/>
            <person name="Turjanski A."/>
            <person name="Kreff E."/>
            <person name="Dieguez M.J."/>
            <person name="Sacco F."/>
        </authorList>
    </citation>
    <scope>NUCLEOTIDE SEQUENCE [LARGE SCALE GENOMIC DNA]</scope>
    <source>
        <strain evidence="2 3">RO10H11247</strain>
    </source>
</reference>
<feature type="compositionally biased region" description="Polar residues" evidence="1">
    <location>
        <begin position="366"/>
        <end position="381"/>
    </location>
</feature>
<sequence>MNQQQQLEHAPVLLIDQIDKLDRQMQATYRTIASILNYNLNTRSLNLAPFIQPNQLPPKELVDQLKTNVSSFDGTLQHIENIATIAIAITQRDLAQAIQSKTEEITSNLDQQPPTDHHESEIEILTNYPTNNQQPKQIINNQNQPIDLTSRSPTPQPQHQTNTNTPVPPPPQPNITTPQPALSMSLVECLIPSLDESAPDHHNRPRKQQPTPPSLAPIQIDLDRDSSPETPLNNATNPSLPTKPISTSPTGADPPGGETQANVEHKSTSDLTDGDMFADGSLFGSSHHGSVVPSPHLQHSSHPSISTNTNTDKDEGNTQPPVADHPSHSLSTSPPNENQPVQMNPSNTGPIPASSTPSHQPEPAVQITTVSRDPSSSTPTLANPGELLGASTMEMISTPADLSAFLSSFSHPSSSGPSASGSPIKPAGLERTPSGFAPSGLIGLGIDLAANPQALSVSDPLSLNLPSTSTTISSSETVAAPVTDPLAVGTAAPALDLASIFAQFSSAPGHNPSPSV</sequence>
<accession>A0A0L6V1Z9</accession>
<evidence type="ECO:0000256" key="1">
    <source>
        <dbReference type="SAM" id="MobiDB-lite"/>
    </source>
</evidence>
<dbReference type="EMBL" id="LAVV01007867">
    <property type="protein sequence ID" value="KNZ54517.1"/>
    <property type="molecule type" value="Genomic_DNA"/>
</dbReference>
<feature type="region of interest" description="Disordered" evidence="1">
    <location>
        <begin position="195"/>
        <end position="386"/>
    </location>
</feature>
<feature type="compositionally biased region" description="Polar residues" evidence="1">
    <location>
        <begin position="328"/>
        <end position="359"/>
    </location>
</feature>
<dbReference type="STRING" id="27349.A0A0L6V1Z9"/>
<gene>
    <name evidence="2" type="ORF">VP01_2929g3</name>
</gene>
<dbReference type="OrthoDB" id="2507189at2759"/>
<evidence type="ECO:0000313" key="3">
    <source>
        <dbReference type="Proteomes" id="UP000037035"/>
    </source>
</evidence>
<organism evidence="2 3">
    <name type="scientific">Puccinia sorghi</name>
    <dbReference type="NCBI Taxonomy" id="27349"/>
    <lineage>
        <taxon>Eukaryota</taxon>
        <taxon>Fungi</taxon>
        <taxon>Dikarya</taxon>
        <taxon>Basidiomycota</taxon>
        <taxon>Pucciniomycotina</taxon>
        <taxon>Pucciniomycetes</taxon>
        <taxon>Pucciniales</taxon>
        <taxon>Pucciniaceae</taxon>
        <taxon>Puccinia</taxon>
    </lineage>
</organism>
<proteinExistence type="predicted"/>
<dbReference type="VEuPathDB" id="FungiDB:VP01_2929g3"/>
<feature type="compositionally biased region" description="Polar residues" evidence="1">
    <location>
        <begin position="228"/>
        <end position="250"/>
    </location>
</feature>
<protein>
    <submittedName>
        <fullName evidence="2">Uncharacterized protein</fullName>
    </submittedName>
</protein>